<evidence type="ECO:0000256" key="1">
    <source>
        <dbReference type="SAM" id="SignalP"/>
    </source>
</evidence>
<sequence>MKKYFIILILIASSIQINAQNDTSDLIIVADKLSSEQLYSIKSEGWVLLQNKDSKYLCNFSNPDYVLFLPVTCLNKSQKPNYLIEFSNNYRDGDFGGIDFDSSRSAKYKKKIFLIDDVEFGNPYKDFDVKKFENFKDALKKGKTLSIKFFDSAYNPETGDEGLDLNREISFALANSELLETPIDCE</sequence>
<name>A0ABV5GTN8_9FLAO</name>
<keyword evidence="1" id="KW-0732">Signal</keyword>
<reference evidence="2 3" key="1">
    <citation type="submission" date="2024-09" db="EMBL/GenBank/DDBJ databases">
        <authorList>
            <person name="Sun Q."/>
            <person name="Mori K."/>
        </authorList>
    </citation>
    <scope>NUCLEOTIDE SEQUENCE [LARGE SCALE GENOMIC DNA]</scope>
    <source>
        <strain evidence="2 3">CECT 7955</strain>
    </source>
</reference>
<proteinExistence type="predicted"/>
<evidence type="ECO:0000313" key="3">
    <source>
        <dbReference type="Proteomes" id="UP001589607"/>
    </source>
</evidence>
<protein>
    <submittedName>
        <fullName evidence="2">Uncharacterized protein</fullName>
    </submittedName>
</protein>
<feature type="chain" id="PRO_5046751185" evidence="1">
    <location>
        <begin position="20"/>
        <end position="186"/>
    </location>
</feature>
<organism evidence="2 3">
    <name type="scientific">Flavobacterium jumunjinense</name>
    <dbReference type="NCBI Taxonomy" id="998845"/>
    <lineage>
        <taxon>Bacteria</taxon>
        <taxon>Pseudomonadati</taxon>
        <taxon>Bacteroidota</taxon>
        <taxon>Flavobacteriia</taxon>
        <taxon>Flavobacteriales</taxon>
        <taxon>Flavobacteriaceae</taxon>
        <taxon>Flavobacterium</taxon>
    </lineage>
</organism>
<keyword evidence="3" id="KW-1185">Reference proteome</keyword>
<accession>A0ABV5GTN8</accession>
<evidence type="ECO:0000313" key="2">
    <source>
        <dbReference type="EMBL" id="MFB9098756.1"/>
    </source>
</evidence>
<gene>
    <name evidence="2" type="ORF">ACFFVF_19805</name>
</gene>
<comment type="caution">
    <text evidence="2">The sequence shown here is derived from an EMBL/GenBank/DDBJ whole genome shotgun (WGS) entry which is preliminary data.</text>
</comment>
<dbReference type="RefSeq" id="WP_236458525.1">
    <property type="nucleotide sequence ID" value="NZ_CBCSGE010000001.1"/>
</dbReference>
<feature type="signal peptide" evidence="1">
    <location>
        <begin position="1"/>
        <end position="19"/>
    </location>
</feature>
<dbReference type="EMBL" id="JBHMEY010000094">
    <property type="protein sequence ID" value="MFB9098756.1"/>
    <property type="molecule type" value="Genomic_DNA"/>
</dbReference>
<dbReference type="Proteomes" id="UP001589607">
    <property type="component" value="Unassembled WGS sequence"/>
</dbReference>